<evidence type="ECO:0000313" key="2">
    <source>
        <dbReference type="Proteomes" id="UP000075920"/>
    </source>
</evidence>
<dbReference type="Proteomes" id="UP000075920">
    <property type="component" value="Unassembled WGS sequence"/>
</dbReference>
<dbReference type="EnsemblMetazoa" id="AMIN014081-RA">
    <property type="protein sequence ID" value="AMIN014081-PA"/>
    <property type="gene ID" value="AMIN014081"/>
</dbReference>
<evidence type="ECO:0000313" key="1">
    <source>
        <dbReference type="EnsemblMetazoa" id="AMIN014081-PA"/>
    </source>
</evidence>
<sequence length="104" mass="12126">MRLPSMRGWVCAFLVWDRHTTPHYHPFYRRGSAVDGAVQPKTPIPIIQASSYMPRLEFTYTSAFPRMNGPYTTVCDNIYIWKGGRFWDSRLSGPAQQQHYVRSN</sequence>
<protein>
    <submittedName>
        <fullName evidence="1">Uncharacterized protein</fullName>
    </submittedName>
</protein>
<organism evidence="1 2">
    <name type="scientific">Anopheles minimus</name>
    <dbReference type="NCBI Taxonomy" id="112268"/>
    <lineage>
        <taxon>Eukaryota</taxon>
        <taxon>Metazoa</taxon>
        <taxon>Ecdysozoa</taxon>
        <taxon>Arthropoda</taxon>
        <taxon>Hexapoda</taxon>
        <taxon>Insecta</taxon>
        <taxon>Pterygota</taxon>
        <taxon>Neoptera</taxon>
        <taxon>Endopterygota</taxon>
        <taxon>Diptera</taxon>
        <taxon>Nematocera</taxon>
        <taxon>Culicoidea</taxon>
        <taxon>Culicidae</taxon>
        <taxon>Anophelinae</taxon>
        <taxon>Anopheles</taxon>
    </lineage>
</organism>
<reference evidence="2" key="1">
    <citation type="submission" date="2013-03" db="EMBL/GenBank/DDBJ databases">
        <title>The Genome Sequence of Anopheles minimus MINIMUS1.</title>
        <authorList>
            <consortium name="The Broad Institute Genomics Platform"/>
            <person name="Neafsey D.E."/>
            <person name="Walton C."/>
            <person name="Walker B."/>
            <person name="Young S.K."/>
            <person name="Zeng Q."/>
            <person name="Gargeya S."/>
            <person name="Fitzgerald M."/>
            <person name="Haas B."/>
            <person name="Abouelleil A."/>
            <person name="Allen A.W."/>
            <person name="Alvarado L."/>
            <person name="Arachchi H.M."/>
            <person name="Berlin A.M."/>
            <person name="Chapman S.B."/>
            <person name="Gainer-Dewar J."/>
            <person name="Goldberg J."/>
            <person name="Griggs A."/>
            <person name="Gujja S."/>
            <person name="Hansen M."/>
            <person name="Howarth C."/>
            <person name="Imamovic A."/>
            <person name="Ireland A."/>
            <person name="Larimer J."/>
            <person name="McCowan C."/>
            <person name="Murphy C."/>
            <person name="Pearson M."/>
            <person name="Poon T.W."/>
            <person name="Priest M."/>
            <person name="Roberts A."/>
            <person name="Saif S."/>
            <person name="Shea T."/>
            <person name="Sisk P."/>
            <person name="Sykes S."/>
            <person name="Wortman J."/>
            <person name="Nusbaum C."/>
            <person name="Birren B."/>
        </authorList>
    </citation>
    <scope>NUCLEOTIDE SEQUENCE [LARGE SCALE GENOMIC DNA]</scope>
    <source>
        <strain evidence="2">MINIMUS1</strain>
    </source>
</reference>
<dbReference type="AlphaFoldDB" id="A0A182WMX4"/>
<reference evidence="1" key="2">
    <citation type="submission" date="2020-05" db="UniProtKB">
        <authorList>
            <consortium name="EnsemblMetazoa"/>
        </authorList>
    </citation>
    <scope>IDENTIFICATION</scope>
    <source>
        <strain evidence="1">MINIMUS1</strain>
    </source>
</reference>
<proteinExistence type="predicted"/>
<accession>A0A182WMX4</accession>
<dbReference type="VEuPathDB" id="VectorBase:AMIN014081"/>
<name>A0A182WMX4_9DIPT</name>
<keyword evidence="2" id="KW-1185">Reference proteome</keyword>